<proteinExistence type="predicted"/>
<dbReference type="InterPro" id="IPR001611">
    <property type="entry name" value="Leu-rich_rpt"/>
</dbReference>
<gene>
    <name evidence="3" type="ORF">MG3_01546</name>
</gene>
<reference evidence="3 4" key="1">
    <citation type="submission" date="2013-12" db="EMBL/GenBank/DDBJ databases">
        <title>The Genome Sequence of Candida albicans P78048.</title>
        <authorList>
            <consortium name="The Broad Institute Genome Sequencing Platform"/>
            <consortium name="The Broad Institute Genome Sequencing Center for Infectious Disease"/>
            <person name="Cuomo C."/>
            <person name="Bennett R."/>
            <person name="Hirakawa M."/>
            <person name="Noverr M."/>
            <person name="Mitchell A."/>
            <person name="Young S.K."/>
            <person name="Zeng Q."/>
            <person name="Gargeya S."/>
            <person name="Fitzgerald M."/>
            <person name="Abouelleil A."/>
            <person name="Alvarado L."/>
            <person name="Berlin A.M."/>
            <person name="Chapman S.B."/>
            <person name="Dewar J."/>
            <person name="Goldberg J."/>
            <person name="Griggs A."/>
            <person name="Gujja S."/>
            <person name="Hansen M."/>
            <person name="Howarth C."/>
            <person name="Imamovic A."/>
            <person name="Larimer J."/>
            <person name="McCowan C."/>
            <person name="Murphy C."/>
            <person name="Pearson M."/>
            <person name="Priest M."/>
            <person name="Roberts A."/>
            <person name="Saif S."/>
            <person name="Shea T."/>
            <person name="Sykes S."/>
            <person name="Wortman J."/>
            <person name="Nusbaum C."/>
            <person name="Birren B."/>
        </authorList>
    </citation>
    <scope>NUCLEOTIDE SEQUENCE [LARGE SCALE GENOMIC DNA]</scope>
    <source>
        <strain evidence="3 4">P78048</strain>
    </source>
</reference>
<keyword evidence="1" id="KW-0433">Leucine-rich repeat</keyword>
<comment type="caution">
    <text evidence="3">The sequence shown here is derived from an EMBL/GenBank/DDBJ whole genome shotgun (WGS) entry which is preliminary data.</text>
</comment>
<evidence type="ECO:0000256" key="1">
    <source>
        <dbReference type="ARBA" id="ARBA00022614"/>
    </source>
</evidence>
<dbReference type="Proteomes" id="UP000030161">
    <property type="component" value="Unassembled WGS sequence"/>
</dbReference>
<evidence type="ECO:0000313" key="4">
    <source>
        <dbReference type="Proteomes" id="UP000030161"/>
    </source>
</evidence>
<dbReference type="InterPro" id="IPR032675">
    <property type="entry name" value="LRR_dom_sf"/>
</dbReference>
<organism evidence="3 4">
    <name type="scientific">Candida albicans P78048</name>
    <dbReference type="NCBI Taxonomy" id="1094989"/>
    <lineage>
        <taxon>Eukaryota</taxon>
        <taxon>Fungi</taxon>
        <taxon>Dikarya</taxon>
        <taxon>Ascomycota</taxon>
        <taxon>Saccharomycotina</taxon>
        <taxon>Pichiomycetes</taxon>
        <taxon>Debaryomycetaceae</taxon>
        <taxon>Candida/Lodderomyces clade</taxon>
        <taxon>Candida</taxon>
    </lineage>
</organism>
<name>A0AB34PX92_CANAX</name>
<dbReference type="AlphaFoldDB" id="A0AB34PX92"/>
<dbReference type="EMBL" id="AJIX01000010">
    <property type="protein sequence ID" value="KGR15954.1"/>
    <property type="molecule type" value="Genomic_DNA"/>
</dbReference>
<accession>A0AB34PX92</accession>
<dbReference type="SUPFAM" id="SSF52058">
    <property type="entry name" value="L domain-like"/>
    <property type="match status" value="1"/>
</dbReference>
<dbReference type="PROSITE" id="PS51450">
    <property type="entry name" value="LRR"/>
    <property type="match status" value="4"/>
</dbReference>
<dbReference type="Pfam" id="PF00560">
    <property type="entry name" value="LRR_1"/>
    <property type="match status" value="2"/>
</dbReference>
<keyword evidence="2" id="KW-0677">Repeat</keyword>
<dbReference type="SMART" id="SM00369">
    <property type="entry name" value="LRR_TYP"/>
    <property type="match status" value="4"/>
</dbReference>
<dbReference type="InterPro" id="IPR003591">
    <property type="entry name" value="Leu-rich_rpt_typical-subtyp"/>
</dbReference>
<dbReference type="PANTHER" id="PTHR24366:SF96">
    <property type="entry name" value="LEUCINE RICH REPEAT CONTAINING 53"/>
    <property type="match status" value="1"/>
</dbReference>
<protein>
    <recommendedName>
        <fullName evidence="5">F-box domain-containing protein</fullName>
    </recommendedName>
</protein>
<dbReference type="Gene3D" id="3.80.10.10">
    <property type="entry name" value="Ribonuclease Inhibitor"/>
    <property type="match status" value="1"/>
</dbReference>
<dbReference type="PANTHER" id="PTHR24366">
    <property type="entry name" value="IG(IMMUNOGLOBULIN) AND LRR(LEUCINE RICH REPEAT) DOMAINS"/>
    <property type="match status" value="1"/>
</dbReference>
<evidence type="ECO:0000313" key="3">
    <source>
        <dbReference type="EMBL" id="KGR15954.1"/>
    </source>
</evidence>
<dbReference type="PRINTS" id="PR00019">
    <property type="entry name" value="LEURICHRPT"/>
</dbReference>
<evidence type="ECO:0008006" key="5">
    <source>
        <dbReference type="Google" id="ProtNLM"/>
    </source>
</evidence>
<sequence>MILFQLPVELIQKVFSKLSNNELQHYFNLQELLATTTDQITDSSYLPIRLIALSAYFYNKSVIISNTVGEHYKHIQKHNTDIYVSLDDLQSLFINNFIIRPKQIFIYITDDTDQNSCGCQLNLSHISFIHKLTQFLPIMMTQYSYSSDTKVNLSVSLSTTDGLKSLYELLHNIKAFQKLSIKYTAKGTLDIAKDQLQDLKIDTMELQFFNQYKLIDNLQANNNQLLSINHLQLSYNSISNLYFFPCYSNLKSLNLSNNNLVCINNDNFNWEKLYNLEVLDLSNNNIIEINLTNRRGTGNYKLRSLNLSTNNLRALPNFQQCKFFENLQDLNLSRNAITQLSIKSFPNYLETLWLKGNYLSQLIDELNGEIFPKLLQFLDLTYCKIISLDSDYQYQATVIEKLISVEKLNNLKVLQLEF</sequence>
<evidence type="ECO:0000256" key="2">
    <source>
        <dbReference type="ARBA" id="ARBA00022737"/>
    </source>
</evidence>